<dbReference type="Pfam" id="PF00892">
    <property type="entry name" value="EamA"/>
    <property type="match status" value="1"/>
</dbReference>
<protein>
    <recommendedName>
        <fullName evidence="6">Nucleoside phosphorylase domain-containing protein</fullName>
    </recommendedName>
</protein>
<comment type="caution">
    <text evidence="4">The sequence shown here is derived from an EMBL/GenBank/DDBJ whole genome shotgun (WGS) entry which is preliminary data.</text>
</comment>
<evidence type="ECO:0000313" key="4">
    <source>
        <dbReference type="EMBL" id="KAK3584225.1"/>
    </source>
</evidence>
<dbReference type="SUPFAM" id="SSF103481">
    <property type="entry name" value="Multidrug resistance efflux transporter EmrE"/>
    <property type="match status" value="1"/>
</dbReference>
<evidence type="ECO:0000313" key="5">
    <source>
        <dbReference type="Proteomes" id="UP001195483"/>
    </source>
</evidence>
<feature type="domain" description="Nucleoside phosphorylase" evidence="3">
    <location>
        <begin position="15"/>
        <end position="192"/>
    </location>
</feature>
<evidence type="ECO:0000259" key="2">
    <source>
        <dbReference type="Pfam" id="PF00892"/>
    </source>
</evidence>
<dbReference type="PANTHER" id="PTHR46832:SF1">
    <property type="entry name" value="5'-METHYLTHIOADENOSINE_S-ADENOSYLHOMOCYSTEINE NUCLEOSIDASE"/>
    <property type="match status" value="1"/>
</dbReference>
<dbReference type="InterPro" id="IPR000620">
    <property type="entry name" value="EamA_dom"/>
</dbReference>
<dbReference type="InterPro" id="IPR035994">
    <property type="entry name" value="Nucleoside_phosphorylase_sf"/>
</dbReference>
<feature type="domain" description="EamA" evidence="2">
    <location>
        <begin position="228"/>
        <end position="322"/>
    </location>
</feature>
<feature type="transmembrane region" description="Helical" evidence="1">
    <location>
        <begin position="228"/>
        <end position="245"/>
    </location>
</feature>
<organism evidence="4 5">
    <name type="scientific">Potamilus streckersoni</name>
    <dbReference type="NCBI Taxonomy" id="2493646"/>
    <lineage>
        <taxon>Eukaryota</taxon>
        <taxon>Metazoa</taxon>
        <taxon>Spiralia</taxon>
        <taxon>Lophotrochozoa</taxon>
        <taxon>Mollusca</taxon>
        <taxon>Bivalvia</taxon>
        <taxon>Autobranchia</taxon>
        <taxon>Heteroconchia</taxon>
        <taxon>Palaeoheterodonta</taxon>
        <taxon>Unionida</taxon>
        <taxon>Unionoidea</taxon>
        <taxon>Unionidae</taxon>
        <taxon>Ambleminae</taxon>
        <taxon>Lampsilini</taxon>
        <taxon>Potamilus</taxon>
    </lineage>
</organism>
<evidence type="ECO:0000256" key="1">
    <source>
        <dbReference type="SAM" id="Phobius"/>
    </source>
</evidence>
<keyword evidence="1" id="KW-1133">Transmembrane helix</keyword>
<dbReference type="InterPro" id="IPR037185">
    <property type="entry name" value="EmrE-like"/>
</dbReference>
<dbReference type="Proteomes" id="UP001195483">
    <property type="component" value="Unassembled WGS sequence"/>
</dbReference>
<proteinExistence type="predicted"/>
<dbReference type="EMBL" id="JAEAOA010002069">
    <property type="protein sequence ID" value="KAK3584225.1"/>
    <property type="molecule type" value="Genomic_DNA"/>
</dbReference>
<dbReference type="GO" id="GO:0009116">
    <property type="term" value="P:nucleoside metabolic process"/>
    <property type="evidence" value="ECO:0007669"/>
    <property type="project" value="InterPro"/>
</dbReference>
<dbReference type="GO" id="GO:0008782">
    <property type="term" value="F:adenosylhomocysteine nucleosidase activity"/>
    <property type="evidence" value="ECO:0007669"/>
    <property type="project" value="TreeGrafter"/>
</dbReference>
<sequence length="346" mass="37927">MAHRAEGNERTLKIVPHICFTGVGKVNAALNLSQALCENRHAHSCNLVINIGSAGSGVYPVGTWVNPTRFYQYDMDVSAAGLPRYRTPFETYDFLHIGCRAAGITATEIYTADRFFTDYSQVQSSADAQLSGVSLLPVADMESYAIAKTCLHYQIPFLCLKIISDGADADAKSEWLAGRKLRADRFNKMLTDIFAGNLKISLPEQNTVLNGKLANTGGATENMMYETVAALLVITLCNLISPAGFTHLSEITVSDWLWLLFLSVLCTLYAYTAILYLLKTLTPFHISLGTNLEPIYGIVLALLIFGEREILSLPFYIAAGVMLSTVISYPLIKSRLSSKKTDKIAA</sequence>
<dbReference type="GO" id="GO:0008930">
    <property type="term" value="F:methylthioadenosine nucleosidase activity"/>
    <property type="evidence" value="ECO:0007669"/>
    <property type="project" value="TreeGrafter"/>
</dbReference>
<keyword evidence="5" id="KW-1185">Reference proteome</keyword>
<dbReference type="SUPFAM" id="SSF53167">
    <property type="entry name" value="Purine and uridine phosphorylases"/>
    <property type="match status" value="1"/>
</dbReference>
<keyword evidence="1" id="KW-0472">Membrane</keyword>
<dbReference type="GO" id="GO:0019284">
    <property type="term" value="P:L-methionine salvage from S-adenosylmethionine"/>
    <property type="evidence" value="ECO:0007669"/>
    <property type="project" value="TreeGrafter"/>
</dbReference>
<reference evidence="4" key="2">
    <citation type="journal article" date="2021" name="Genome Biol. Evol.">
        <title>Developing a high-quality reference genome for a parasitic bivalve with doubly uniparental inheritance (Bivalvia: Unionida).</title>
        <authorList>
            <person name="Smith C.H."/>
        </authorList>
    </citation>
    <scope>NUCLEOTIDE SEQUENCE</scope>
    <source>
        <strain evidence="4">CHS0354</strain>
        <tissue evidence="4">Mantle</tissue>
    </source>
</reference>
<feature type="transmembrane region" description="Helical" evidence="1">
    <location>
        <begin position="285"/>
        <end position="305"/>
    </location>
</feature>
<accession>A0AAE0S2V2</accession>
<evidence type="ECO:0000259" key="3">
    <source>
        <dbReference type="Pfam" id="PF01048"/>
    </source>
</evidence>
<name>A0AAE0S2V2_9BIVA</name>
<gene>
    <name evidence="4" type="ORF">CHS0354_035306</name>
</gene>
<dbReference type="GO" id="GO:0005829">
    <property type="term" value="C:cytosol"/>
    <property type="evidence" value="ECO:0007669"/>
    <property type="project" value="TreeGrafter"/>
</dbReference>
<keyword evidence="1" id="KW-0812">Transmembrane</keyword>
<feature type="transmembrane region" description="Helical" evidence="1">
    <location>
        <begin position="257"/>
        <end position="278"/>
    </location>
</feature>
<feature type="transmembrane region" description="Helical" evidence="1">
    <location>
        <begin position="311"/>
        <end position="332"/>
    </location>
</feature>
<dbReference type="PANTHER" id="PTHR46832">
    <property type="entry name" value="5'-METHYLTHIOADENOSINE/S-ADENOSYLHOMOCYSTEINE NUCLEOSIDASE"/>
    <property type="match status" value="1"/>
</dbReference>
<dbReference type="GO" id="GO:0016020">
    <property type="term" value="C:membrane"/>
    <property type="evidence" value="ECO:0007669"/>
    <property type="project" value="InterPro"/>
</dbReference>
<reference evidence="4" key="1">
    <citation type="journal article" date="2021" name="Genome Biol. Evol.">
        <title>A High-Quality Reference Genome for a Parasitic Bivalve with Doubly Uniparental Inheritance (Bivalvia: Unionida).</title>
        <authorList>
            <person name="Smith C.H."/>
        </authorList>
    </citation>
    <scope>NUCLEOTIDE SEQUENCE</scope>
    <source>
        <strain evidence="4">CHS0354</strain>
    </source>
</reference>
<dbReference type="AlphaFoldDB" id="A0AAE0S2V2"/>
<dbReference type="Pfam" id="PF01048">
    <property type="entry name" value="PNP_UDP_1"/>
    <property type="match status" value="1"/>
</dbReference>
<reference evidence="4" key="3">
    <citation type="submission" date="2023-05" db="EMBL/GenBank/DDBJ databases">
        <authorList>
            <person name="Smith C.H."/>
        </authorList>
    </citation>
    <scope>NUCLEOTIDE SEQUENCE</scope>
    <source>
        <strain evidence="4">CHS0354</strain>
        <tissue evidence="4">Mantle</tissue>
    </source>
</reference>
<evidence type="ECO:0008006" key="6">
    <source>
        <dbReference type="Google" id="ProtNLM"/>
    </source>
</evidence>
<dbReference type="Gene3D" id="3.40.50.1580">
    <property type="entry name" value="Nucleoside phosphorylase domain"/>
    <property type="match status" value="1"/>
</dbReference>
<dbReference type="InterPro" id="IPR000845">
    <property type="entry name" value="Nucleoside_phosphorylase_d"/>
</dbReference>